<protein>
    <recommendedName>
        <fullName evidence="2">mannose-1-phosphate guanylyltransferase</fullName>
        <ecNumber evidence="2">2.7.7.13</ecNumber>
    </recommendedName>
</protein>
<evidence type="ECO:0000256" key="5">
    <source>
        <dbReference type="ARBA" id="ARBA00022741"/>
    </source>
</evidence>
<name>A0ABU0YM31_9PROT</name>
<organism evidence="12 13">
    <name type="scientific">Dongia sedimenti</name>
    <dbReference type="NCBI Taxonomy" id="3064282"/>
    <lineage>
        <taxon>Bacteria</taxon>
        <taxon>Pseudomonadati</taxon>
        <taxon>Pseudomonadota</taxon>
        <taxon>Alphaproteobacteria</taxon>
        <taxon>Rhodospirillales</taxon>
        <taxon>Dongiaceae</taxon>
        <taxon>Dongia</taxon>
    </lineage>
</organism>
<evidence type="ECO:0000256" key="3">
    <source>
        <dbReference type="ARBA" id="ARBA00022679"/>
    </source>
</evidence>
<keyword evidence="4 12" id="KW-0548">Nucleotidyltransferase</keyword>
<dbReference type="InterPro" id="IPR049577">
    <property type="entry name" value="GMPP_N"/>
</dbReference>
<dbReference type="InterPro" id="IPR001538">
    <property type="entry name" value="Man6P_isomerase-2_C"/>
</dbReference>
<evidence type="ECO:0000256" key="4">
    <source>
        <dbReference type="ARBA" id="ARBA00022695"/>
    </source>
</evidence>
<comment type="catalytic activity">
    <reaction evidence="7">
        <text>alpha-D-mannose 1-phosphate + GTP + H(+) = GDP-alpha-D-mannose + diphosphate</text>
        <dbReference type="Rhea" id="RHEA:15229"/>
        <dbReference type="ChEBI" id="CHEBI:15378"/>
        <dbReference type="ChEBI" id="CHEBI:33019"/>
        <dbReference type="ChEBI" id="CHEBI:37565"/>
        <dbReference type="ChEBI" id="CHEBI:57527"/>
        <dbReference type="ChEBI" id="CHEBI:58409"/>
        <dbReference type="EC" id="2.7.7.13"/>
    </reaction>
</comment>
<dbReference type="RefSeq" id="WP_379956249.1">
    <property type="nucleotide sequence ID" value="NZ_JAUYVI010000004.1"/>
</dbReference>
<reference evidence="13" key="1">
    <citation type="submission" date="2023-08" db="EMBL/GenBank/DDBJ databases">
        <title>Rhodospirillaceae gen. nov., a novel taxon isolated from the Yangtze River Yuezi River estuary sludge.</title>
        <authorList>
            <person name="Ruan L."/>
        </authorList>
    </citation>
    <scope>NUCLEOTIDE SEQUENCE [LARGE SCALE GENOMIC DNA]</scope>
    <source>
        <strain evidence="13">R-7</strain>
    </source>
</reference>
<dbReference type="InterPro" id="IPR051161">
    <property type="entry name" value="Mannose-6P_isomerase_type2"/>
</dbReference>
<dbReference type="Gene3D" id="2.60.120.10">
    <property type="entry name" value="Jelly Rolls"/>
    <property type="match status" value="1"/>
</dbReference>
<feature type="domain" description="Mannose-6-phosphate isomerase type II C-terminal" evidence="10">
    <location>
        <begin position="369"/>
        <end position="483"/>
    </location>
</feature>
<evidence type="ECO:0000313" key="12">
    <source>
        <dbReference type="EMBL" id="MDQ7248766.1"/>
    </source>
</evidence>
<keyword evidence="5" id="KW-0547">Nucleotide-binding</keyword>
<dbReference type="CDD" id="cd02509">
    <property type="entry name" value="GDP-M1P_Guanylyltransferase"/>
    <property type="match status" value="1"/>
</dbReference>
<dbReference type="Pfam" id="PF22640">
    <property type="entry name" value="ManC_GMP_beta-helix"/>
    <property type="match status" value="1"/>
</dbReference>
<dbReference type="EMBL" id="JAUYVI010000004">
    <property type="protein sequence ID" value="MDQ7248766.1"/>
    <property type="molecule type" value="Genomic_DNA"/>
</dbReference>
<comment type="similarity">
    <text evidence="1 8">Belongs to the mannose-6-phosphate isomerase type 2 family.</text>
</comment>
<dbReference type="InterPro" id="IPR029044">
    <property type="entry name" value="Nucleotide-diphossugar_trans"/>
</dbReference>
<dbReference type="Pfam" id="PF00483">
    <property type="entry name" value="NTP_transferase"/>
    <property type="match status" value="1"/>
</dbReference>
<keyword evidence="13" id="KW-1185">Reference proteome</keyword>
<dbReference type="GO" id="GO:0004476">
    <property type="term" value="F:mannose-6-phosphate isomerase activity"/>
    <property type="evidence" value="ECO:0007669"/>
    <property type="project" value="UniProtKB-EC"/>
</dbReference>
<proteinExistence type="inferred from homology"/>
<dbReference type="EC" id="2.7.7.13" evidence="2"/>
<keyword evidence="3 12" id="KW-0808">Transferase</keyword>
<dbReference type="InterPro" id="IPR006375">
    <property type="entry name" value="Man1P_GuaTrfase/Man6P_Isoase"/>
</dbReference>
<evidence type="ECO:0000259" key="10">
    <source>
        <dbReference type="Pfam" id="PF01050"/>
    </source>
</evidence>
<dbReference type="CDD" id="cd02213">
    <property type="entry name" value="cupin_PMI_typeII_C"/>
    <property type="match status" value="1"/>
</dbReference>
<comment type="caution">
    <text evidence="12">The sequence shown here is derived from an EMBL/GenBank/DDBJ whole genome shotgun (WGS) entry which is preliminary data.</text>
</comment>
<dbReference type="InterPro" id="IPR011051">
    <property type="entry name" value="RmlC_Cupin_sf"/>
</dbReference>
<evidence type="ECO:0000256" key="8">
    <source>
        <dbReference type="RuleBase" id="RU004190"/>
    </source>
</evidence>
<evidence type="ECO:0000256" key="6">
    <source>
        <dbReference type="ARBA" id="ARBA00023134"/>
    </source>
</evidence>
<dbReference type="PANTHER" id="PTHR46390:SF1">
    <property type="entry name" value="MANNOSE-1-PHOSPHATE GUANYLYLTRANSFERASE"/>
    <property type="match status" value="1"/>
</dbReference>
<dbReference type="Gene3D" id="3.90.550.10">
    <property type="entry name" value="Spore Coat Polysaccharide Biosynthesis Protein SpsA, Chain A"/>
    <property type="match status" value="1"/>
</dbReference>
<evidence type="ECO:0000313" key="13">
    <source>
        <dbReference type="Proteomes" id="UP001230156"/>
    </source>
</evidence>
<evidence type="ECO:0000256" key="1">
    <source>
        <dbReference type="ARBA" id="ARBA00006115"/>
    </source>
</evidence>
<keyword evidence="12" id="KW-0413">Isomerase</keyword>
<dbReference type="PANTHER" id="PTHR46390">
    <property type="entry name" value="MANNOSE-1-PHOSPHATE GUANYLYLTRANSFERASE"/>
    <property type="match status" value="1"/>
</dbReference>
<feature type="domain" description="Nucleotidyl transferase" evidence="9">
    <location>
        <begin position="21"/>
        <end position="303"/>
    </location>
</feature>
<dbReference type="InterPro" id="IPR005835">
    <property type="entry name" value="NTP_transferase_dom"/>
</dbReference>
<dbReference type="SUPFAM" id="SSF51182">
    <property type="entry name" value="RmlC-like cupins"/>
    <property type="match status" value="1"/>
</dbReference>
<dbReference type="InterPro" id="IPR014710">
    <property type="entry name" value="RmlC-like_jellyroll"/>
</dbReference>
<dbReference type="Pfam" id="PF01050">
    <property type="entry name" value="MannoseP_isomer"/>
    <property type="match status" value="1"/>
</dbReference>
<evidence type="ECO:0000256" key="7">
    <source>
        <dbReference type="ARBA" id="ARBA00047343"/>
    </source>
</evidence>
<gene>
    <name evidence="12" type="ORF">Q8A70_13865</name>
</gene>
<dbReference type="NCBIfam" id="TIGR01479">
    <property type="entry name" value="GMP_PMI"/>
    <property type="match status" value="1"/>
</dbReference>
<keyword evidence="6" id="KW-0342">GTP-binding</keyword>
<dbReference type="InterPro" id="IPR054566">
    <property type="entry name" value="ManC/GMP-like_b-helix"/>
</dbReference>
<dbReference type="SUPFAM" id="SSF53448">
    <property type="entry name" value="Nucleotide-diphospho-sugar transferases"/>
    <property type="match status" value="1"/>
</dbReference>
<dbReference type="GO" id="GO:0004475">
    <property type="term" value="F:mannose-1-phosphate guanylyltransferase (GTP) activity"/>
    <property type="evidence" value="ECO:0007669"/>
    <property type="project" value="UniProtKB-EC"/>
</dbReference>
<evidence type="ECO:0000256" key="2">
    <source>
        <dbReference type="ARBA" id="ARBA00012387"/>
    </source>
</evidence>
<sequence length="496" mass="53633">MTVPTDQNPRQTLRPVPPVIPVILAGGAGNRLWPLSRQEYPKQLIALLGERSLVQDTALRFADRSRFAAPLVVTSEAIRFTIADQLQAVDIAPLSLVLEPVGRGTAPAVAIAALLALEEHAEATIVVAPSDHAIRDVAALHAALDVAVAAARQGLLVTFSIPPSRPETGYGYIEHGTGVAGVDGAFRVASFVEKPDAERAAEMIAGGRHFWNSGMFIFGAAFFLAELERHAPEILEAAKASLAGRTADLDFLRLDAAAFGKSPSDSIDYAVMERTDRAATVPLRAGWSDVGAWSELWAISERDGDGNAMRGDVVVEDSRDCLVVSDRQLTTLVGVENLAVIVTEDAVLVSDLTKAQDVKKLVAKLKAANRGEVQNHKVVHRPWGFYQGVHEGQGFQVKRITVKPGGRLSLQKHFKRSEHWTVVDGKATVTVGEKTFELSANEGVYIPLEEVHRLENKTDKPVTLIEVQCGSYLGEDDIVRLDDVYGRKDTEALAKA</sequence>
<accession>A0ABU0YM31</accession>
<dbReference type="Proteomes" id="UP001230156">
    <property type="component" value="Unassembled WGS sequence"/>
</dbReference>
<feature type="domain" description="MannoseP isomerase/GMP-like beta-helix" evidence="11">
    <location>
        <begin position="311"/>
        <end position="365"/>
    </location>
</feature>
<evidence type="ECO:0000259" key="9">
    <source>
        <dbReference type="Pfam" id="PF00483"/>
    </source>
</evidence>
<evidence type="ECO:0000259" key="11">
    <source>
        <dbReference type="Pfam" id="PF22640"/>
    </source>
</evidence>